<protein>
    <submittedName>
        <fullName evidence="1">Glutaredoxin family protein</fullName>
    </submittedName>
</protein>
<evidence type="ECO:0000313" key="1">
    <source>
        <dbReference type="EMBL" id="EPC79205.1"/>
    </source>
</evidence>
<sequence length="69" mass="7820">MKSLTASHAGSPNAGSQNTVNIFVRRTTEVNQTLLILTPNDPLKRAWSHQKIVKFREAGYDRFPVVRVR</sequence>
<accession>S2RP53</accession>
<name>S2RP53_LACPA</name>
<evidence type="ECO:0000313" key="2">
    <source>
        <dbReference type="Proteomes" id="UP000014243"/>
    </source>
</evidence>
<proteinExistence type="predicted"/>
<gene>
    <name evidence="1" type="ORF">Lpp126_06095</name>
</gene>
<organism evidence="1 2">
    <name type="scientific">Lacticaseibacillus paracasei subsp. paracasei Lpp126</name>
    <dbReference type="NCBI Taxonomy" id="1256206"/>
    <lineage>
        <taxon>Bacteria</taxon>
        <taxon>Bacillati</taxon>
        <taxon>Bacillota</taxon>
        <taxon>Bacilli</taxon>
        <taxon>Lactobacillales</taxon>
        <taxon>Lactobacillaceae</taxon>
        <taxon>Lacticaseibacillus</taxon>
    </lineage>
</organism>
<feature type="non-terminal residue" evidence="1">
    <location>
        <position position="69"/>
    </location>
</feature>
<dbReference type="AlphaFoldDB" id="S2RP53"/>
<comment type="caution">
    <text evidence="1">The sequence shown here is derived from an EMBL/GenBank/DDBJ whole genome shotgun (WGS) entry which is preliminary data.</text>
</comment>
<dbReference type="EMBL" id="ANKC01000422">
    <property type="protein sequence ID" value="EPC79205.1"/>
    <property type="molecule type" value="Genomic_DNA"/>
</dbReference>
<dbReference type="Proteomes" id="UP000014243">
    <property type="component" value="Unassembled WGS sequence"/>
</dbReference>
<reference evidence="1 2" key="1">
    <citation type="journal article" date="2013" name="PLoS ONE">
        <title>Lactobacillus paracasei comparative genomics: towards species pan-genome definition and exploitation of diversity.</title>
        <authorList>
            <person name="Smokvina T."/>
            <person name="Wels M."/>
            <person name="Polka J."/>
            <person name="Chervaux C."/>
            <person name="Brisse S."/>
            <person name="Boekhorst J."/>
            <person name="van Hylckama Vlieg J.E."/>
            <person name="Siezen R.J."/>
        </authorList>
    </citation>
    <scope>NUCLEOTIDE SEQUENCE [LARGE SCALE GENOMIC DNA]</scope>
    <source>
        <strain evidence="1 2">Lpp126</strain>
    </source>
</reference>